<protein>
    <submittedName>
        <fullName evidence="4">O-succinylbenzoic acid--CoA ligase</fullName>
    </submittedName>
</protein>
<dbReference type="OrthoDB" id="8870348at2"/>
<dbReference type="Gene3D" id="3.40.50.12780">
    <property type="entry name" value="N-terminal domain of ligase-like"/>
    <property type="match status" value="1"/>
</dbReference>
<keyword evidence="2 4" id="KW-0436">Ligase</keyword>
<feature type="domain" description="AMP-dependent synthetase/ligase" evidence="3">
    <location>
        <begin position="47"/>
        <end position="196"/>
    </location>
</feature>
<dbReference type="Proteomes" id="UP000199403">
    <property type="component" value="Unassembled WGS sequence"/>
</dbReference>
<dbReference type="InterPro" id="IPR045851">
    <property type="entry name" value="AMP-bd_C_sf"/>
</dbReference>
<organism evidence="4 5">
    <name type="scientific">Cyclobacterium xiamenense</name>
    <dbReference type="NCBI Taxonomy" id="1297121"/>
    <lineage>
        <taxon>Bacteria</taxon>
        <taxon>Pseudomonadati</taxon>
        <taxon>Bacteroidota</taxon>
        <taxon>Cytophagia</taxon>
        <taxon>Cytophagales</taxon>
        <taxon>Cyclobacteriaceae</taxon>
        <taxon>Cyclobacterium</taxon>
    </lineage>
</organism>
<dbReference type="Pfam" id="PF00501">
    <property type="entry name" value="AMP-binding"/>
    <property type="match status" value="1"/>
</dbReference>
<keyword evidence="5" id="KW-1185">Reference proteome</keyword>
<evidence type="ECO:0000313" key="4">
    <source>
        <dbReference type="EMBL" id="SEI77828.1"/>
    </source>
</evidence>
<dbReference type="STRING" id="1416801.SAMN05192553_101249"/>
<accession>A0A1H6TCS4</accession>
<sequence length="357" mass="39724">MVIFGDTSFTSEAIKTGDRRGLKPEFEQAFGFCRQWLEGTDSFRVRTSGSTGSPKEISVTREQMLASVHATRRFFEIEKGSSLLCCLDTEKIAGKMMLLRGLEWEGVLQVVPPVANPLENMQQESLDFVAMVPMQVAACFDHPHAREALNRIKILIIGGAPVGPDLRERIKGLSGNVYQTFGMTETVSHVALADLKASGPLEYRALPEVTLATDSSNRLCVHSPMSGADWLVTHDVVELTSDRSFLWKGRADFVVNSGGIKLYPEEISGQIAPLVQELFPSRNFFLTGIPDARLGEVLVLVVEGIGDELRAERLLKAAKALLPRYWNPKDIRFIPRFCWTTTGKIDQIRTLVAWENE</sequence>
<dbReference type="GO" id="GO:0006631">
    <property type="term" value="P:fatty acid metabolic process"/>
    <property type="evidence" value="ECO:0007669"/>
    <property type="project" value="TreeGrafter"/>
</dbReference>
<dbReference type="InterPro" id="IPR042099">
    <property type="entry name" value="ANL_N_sf"/>
</dbReference>
<dbReference type="GO" id="GO:0031956">
    <property type="term" value="F:medium-chain fatty acid-CoA ligase activity"/>
    <property type="evidence" value="ECO:0007669"/>
    <property type="project" value="TreeGrafter"/>
</dbReference>
<dbReference type="SUPFAM" id="SSF56801">
    <property type="entry name" value="Acetyl-CoA synthetase-like"/>
    <property type="match status" value="1"/>
</dbReference>
<dbReference type="RefSeq" id="WP_092168361.1">
    <property type="nucleotide sequence ID" value="NZ_FNZH01000001.1"/>
</dbReference>
<dbReference type="AlphaFoldDB" id="A0A1H6TCS4"/>
<dbReference type="PANTHER" id="PTHR43201">
    <property type="entry name" value="ACYL-COA SYNTHETASE"/>
    <property type="match status" value="1"/>
</dbReference>
<name>A0A1H6TCS4_9BACT</name>
<dbReference type="EMBL" id="FNZH01000001">
    <property type="protein sequence ID" value="SEI77828.1"/>
    <property type="molecule type" value="Genomic_DNA"/>
</dbReference>
<evidence type="ECO:0000256" key="1">
    <source>
        <dbReference type="ARBA" id="ARBA00006432"/>
    </source>
</evidence>
<dbReference type="InterPro" id="IPR000873">
    <property type="entry name" value="AMP-dep_synth/lig_dom"/>
</dbReference>
<gene>
    <name evidence="4" type="ORF">SAMN05192553_101249</name>
</gene>
<evidence type="ECO:0000256" key="2">
    <source>
        <dbReference type="ARBA" id="ARBA00022598"/>
    </source>
</evidence>
<comment type="similarity">
    <text evidence="1">Belongs to the ATP-dependent AMP-binding enzyme family.</text>
</comment>
<evidence type="ECO:0000259" key="3">
    <source>
        <dbReference type="Pfam" id="PF00501"/>
    </source>
</evidence>
<dbReference type="Gene3D" id="3.30.300.30">
    <property type="match status" value="1"/>
</dbReference>
<reference evidence="5" key="1">
    <citation type="submission" date="2016-10" db="EMBL/GenBank/DDBJ databases">
        <authorList>
            <person name="Varghese N."/>
            <person name="Submissions S."/>
        </authorList>
    </citation>
    <scope>NUCLEOTIDE SEQUENCE [LARGE SCALE GENOMIC DNA]</scope>
    <source>
        <strain evidence="5">IBRC-M 10761</strain>
    </source>
</reference>
<dbReference type="PANTHER" id="PTHR43201:SF5">
    <property type="entry name" value="MEDIUM-CHAIN ACYL-COA LIGASE ACSF2, MITOCHONDRIAL"/>
    <property type="match status" value="1"/>
</dbReference>
<proteinExistence type="inferred from homology"/>
<evidence type="ECO:0000313" key="5">
    <source>
        <dbReference type="Proteomes" id="UP000199403"/>
    </source>
</evidence>